<name>A0A392T2C0_9FABA</name>
<accession>A0A392T2C0</accession>
<dbReference type="Proteomes" id="UP000265520">
    <property type="component" value="Unassembled WGS sequence"/>
</dbReference>
<dbReference type="AlphaFoldDB" id="A0A392T2C0"/>
<evidence type="ECO:0000313" key="1">
    <source>
        <dbReference type="EMBL" id="MCI55271.1"/>
    </source>
</evidence>
<keyword evidence="2" id="KW-1185">Reference proteome</keyword>
<dbReference type="EMBL" id="LXQA010493467">
    <property type="protein sequence ID" value="MCI55271.1"/>
    <property type="molecule type" value="Genomic_DNA"/>
</dbReference>
<comment type="caution">
    <text evidence="1">The sequence shown here is derived from an EMBL/GenBank/DDBJ whole genome shotgun (WGS) entry which is preliminary data.</text>
</comment>
<feature type="non-terminal residue" evidence="1">
    <location>
        <position position="1"/>
    </location>
</feature>
<evidence type="ECO:0000313" key="2">
    <source>
        <dbReference type="Proteomes" id="UP000265520"/>
    </source>
</evidence>
<feature type="non-terminal residue" evidence="1">
    <location>
        <position position="94"/>
    </location>
</feature>
<protein>
    <submittedName>
        <fullName evidence="1">Uncharacterized protein</fullName>
    </submittedName>
</protein>
<reference evidence="1 2" key="1">
    <citation type="journal article" date="2018" name="Front. Plant Sci.">
        <title>Red Clover (Trifolium pratense) and Zigzag Clover (T. medium) - A Picture of Genomic Similarities and Differences.</title>
        <authorList>
            <person name="Dluhosova J."/>
            <person name="Istvanek J."/>
            <person name="Nedelnik J."/>
            <person name="Repkova J."/>
        </authorList>
    </citation>
    <scope>NUCLEOTIDE SEQUENCE [LARGE SCALE GENOMIC DNA]</scope>
    <source>
        <strain evidence="2">cv. 10/8</strain>
        <tissue evidence="1">Leaf</tissue>
    </source>
</reference>
<organism evidence="1 2">
    <name type="scientific">Trifolium medium</name>
    <dbReference type="NCBI Taxonomy" id="97028"/>
    <lineage>
        <taxon>Eukaryota</taxon>
        <taxon>Viridiplantae</taxon>
        <taxon>Streptophyta</taxon>
        <taxon>Embryophyta</taxon>
        <taxon>Tracheophyta</taxon>
        <taxon>Spermatophyta</taxon>
        <taxon>Magnoliopsida</taxon>
        <taxon>eudicotyledons</taxon>
        <taxon>Gunneridae</taxon>
        <taxon>Pentapetalae</taxon>
        <taxon>rosids</taxon>
        <taxon>fabids</taxon>
        <taxon>Fabales</taxon>
        <taxon>Fabaceae</taxon>
        <taxon>Papilionoideae</taxon>
        <taxon>50 kb inversion clade</taxon>
        <taxon>NPAAA clade</taxon>
        <taxon>Hologalegina</taxon>
        <taxon>IRL clade</taxon>
        <taxon>Trifolieae</taxon>
        <taxon>Trifolium</taxon>
    </lineage>
</organism>
<sequence>FCPRGEGEYDPASCSAVVDALGEDVVVRRFPDEKESLSDYVSAGRVVSLWTLVSFHYVKPQGLLLQHLVGLPEGGEHSCYVRTCRRHDRLGVVH</sequence>
<proteinExistence type="predicted"/>